<dbReference type="PATRIC" id="fig|1121448.10.peg.2513"/>
<gene>
    <name evidence="1" type="ORF">DGI_2565</name>
</gene>
<sequence>MRVYLVEQIDPDHVKRVAKRCKDMGCESALDDLFWLPLPKSLLTEEQLAHDAECGPHSLALECGEDYLRLELLVRGRGPLRCSCIAYCTPAQREHMVNYFDNLLKELDIPA</sequence>
<dbReference type="HOGENOM" id="CLU_172413_0_0_7"/>
<protein>
    <submittedName>
        <fullName evidence="1">Uncharacterized protein</fullName>
    </submittedName>
</protein>
<accession>T2GDA8</accession>
<dbReference type="STRING" id="1121448.DGI_2565"/>
<dbReference type="KEGG" id="dgg:DGI_2565"/>
<dbReference type="Proteomes" id="UP000016587">
    <property type="component" value="Chromosome"/>
</dbReference>
<evidence type="ECO:0000313" key="2">
    <source>
        <dbReference type="Proteomes" id="UP000016587"/>
    </source>
</evidence>
<proteinExistence type="predicted"/>
<dbReference type="EMBL" id="CP006585">
    <property type="protein sequence ID" value="AGW14298.1"/>
    <property type="molecule type" value="Genomic_DNA"/>
</dbReference>
<organism evidence="1 2">
    <name type="scientific">Megalodesulfovibrio gigas (strain ATCC 19364 / DSM 1382 / NCIMB 9332 / VKM B-1759)</name>
    <name type="common">Desulfovibrio gigas</name>
    <dbReference type="NCBI Taxonomy" id="1121448"/>
    <lineage>
        <taxon>Bacteria</taxon>
        <taxon>Pseudomonadati</taxon>
        <taxon>Thermodesulfobacteriota</taxon>
        <taxon>Desulfovibrionia</taxon>
        <taxon>Desulfovibrionales</taxon>
        <taxon>Desulfovibrionaceae</taxon>
        <taxon>Megalodesulfovibrio</taxon>
    </lineage>
</organism>
<reference evidence="1 2" key="1">
    <citation type="journal article" date="2013" name="J. Bacteriol.">
        <title>Roles of HynAB and Ech, the only two hydrogenases found in the model sulfate reducer Desulfovibrio gigas.</title>
        <authorList>
            <person name="Morais-Silva F.O."/>
            <person name="Santos C.I."/>
            <person name="Rodrigues R."/>
            <person name="Pereira I.A."/>
            <person name="Rodrigues-Pousada C."/>
        </authorList>
    </citation>
    <scope>NUCLEOTIDE SEQUENCE [LARGE SCALE GENOMIC DNA]</scope>
    <source>
        <strain evidence="2">ATCC 19364 / DSM 1382 / NCIMB 9332 / VKM B-1759</strain>
    </source>
</reference>
<dbReference type="eggNOG" id="ENOG50337H4">
    <property type="taxonomic scope" value="Bacteria"/>
</dbReference>
<keyword evidence="2" id="KW-1185">Reference proteome</keyword>
<dbReference type="RefSeq" id="WP_021761300.1">
    <property type="nucleotide sequence ID" value="NC_022444.1"/>
</dbReference>
<dbReference type="AlphaFoldDB" id="T2GDA8"/>
<name>T2GDA8_MEGG1</name>
<reference evidence="2" key="2">
    <citation type="submission" date="2013-07" db="EMBL/GenBank/DDBJ databases">
        <authorList>
            <person name="Morais-Silva F.O."/>
            <person name="Rezende A.M."/>
            <person name="Pimentel C."/>
            <person name="Resende D.M."/>
            <person name="Santos C.I."/>
            <person name="Clemente C."/>
            <person name="de Oliveira L.M."/>
            <person name="da Silva S.M."/>
            <person name="Costa D.A."/>
            <person name="Varela-Raposo A."/>
            <person name="Horacio E.C.A."/>
            <person name="Matos M."/>
            <person name="Flores O."/>
            <person name="Ruiz J.C."/>
            <person name="Rodrigues-Pousada C."/>
        </authorList>
    </citation>
    <scope>NUCLEOTIDE SEQUENCE [LARGE SCALE GENOMIC DNA]</scope>
    <source>
        <strain evidence="2">ATCC 19364 / DSM 1382 / NCIMB 9332 / VKM B-1759</strain>
    </source>
</reference>
<dbReference type="OrthoDB" id="5459426at2"/>
<evidence type="ECO:0000313" key="1">
    <source>
        <dbReference type="EMBL" id="AGW14298.1"/>
    </source>
</evidence>